<evidence type="ECO:0000313" key="1">
    <source>
        <dbReference type="EMBL" id="GBL99189.1"/>
    </source>
</evidence>
<gene>
    <name evidence="1" type="ORF">AVEN_272639_1</name>
</gene>
<comment type="caution">
    <text evidence="1">The sequence shown here is derived from an EMBL/GenBank/DDBJ whole genome shotgun (WGS) entry which is preliminary data.</text>
</comment>
<protein>
    <submittedName>
        <fullName evidence="1">Uncharacterized protein</fullName>
    </submittedName>
</protein>
<name>A0A4Y2C4V5_ARAVE</name>
<keyword evidence="2" id="KW-1185">Reference proteome</keyword>
<proteinExistence type="predicted"/>
<dbReference type="AlphaFoldDB" id="A0A4Y2C4V5"/>
<sequence>MKSILKMEVTRIIINLPEVAARAKNISPCPSGEKYYLVAPICEVLRDVTDRKVRSQPNLFYSCNTGNTELDSTFSADAQRWFNALAEVRKNILKNERLLDSLTDQQRVHWK</sequence>
<dbReference type="Proteomes" id="UP000499080">
    <property type="component" value="Unassembled WGS sequence"/>
</dbReference>
<evidence type="ECO:0000313" key="2">
    <source>
        <dbReference type="Proteomes" id="UP000499080"/>
    </source>
</evidence>
<dbReference type="EMBL" id="BGPR01085388">
    <property type="protein sequence ID" value="GBL99189.1"/>
    <property type="molecule type" value="Genomic_DNA"/>
</dbReference>
<reference evidence="1 2" key="1">
    <citation type="journal article" date="2019" name="Sci. Rep.">
        <title>Orb-weaving spider Araneus ventricosus genome elucidates the spidroin gene catalogue.</title>
        <authorList>
            <person name="Kono N."/>
            <person name="Nakamura H."/>
            <person name="Ohtoshi R."/>
            <person name="Moran D.A.P."/>
            <person name="Shinohara A."/>
            <person name="Yoshida Y."/>
            <person name="Fujiwara M."/>
            <person name="Mori M."/>
            <person name="Tomita M."/>
            <person name="Arakawa K."/>
        </authorList>
    </citation>
    <scope>NUCLEOTIDE SEQUENCE [LARGE SCALE GENOMIC DNA]</scope>
</reference>
<accession>A0A4Y2C4V5</accession>
<organism evidence="1 2">
    <name type="scientific">Araneus ventricosus</name>
    <name type="common">Orbweaver spider</name>
    <name type="synonym">Epeira ventricosa</name>
    <dbReference type="NCBI Taxonomy" id="182803"/>
    <lineage>
        <taxon>Eukaryota</taxon>
        <taxon>Metazoa</taxon>
        <taxon>Ecdysozoa</taxon>
        <taxon>Arthropoda</taxon>
        <taxon>Chelicerata</taxon>
        <taxon>Arachnida</taxon>
        <taxon>Araneae</taxon>
        <taxon>Araneomorphae</taxon>
        <taxon>Entelegynae</taxon>
        <taxon>Araneoidea</taxon>
        <taxon>Araneidae</taxon>
        <taxon>Araneus</taxon>
    </lineage>
</organism>